<dbReference type="AlphaFoldDB" id="A0A1H8T562"/>
<evidence type="ECO:0000313" key="6">
    <source>
        <dbReference type="Proteomes" id="UP000198847"/>
    </source>
</evidence>
<feature type="transmembrane region" description="Helical" evidence="3">
    <location>
        <begin position="42"/>
        <end position="60"/>
    </location>
</feature>
<dbReference type="GO" id="GO:0004222">
    <property type="term" value="F:metalloendopeptidase activity"/>
    <property type="evidence" value="ECO:0007669"/>
    <property type="project" value="InterPro"/>
</dbReference>
<dbReference type="InterPro" id="IPR011546">
    <property type="entry name" value="Pept_M41_FtsH_extracell"/>
</dbReference>
<dbReference type="Proteomes" id="UP000198847">
    <property type="component" value="Unassembled WGS sequence"/>
</dbReference>
<evidence type="ECO:0000256" key="3">
    <source>
        <dbReference type="SAM" id="Phobius"/>
    </source>
</evidence>
<dbReference type="EMBL" id="FODY01000006">
    <property type="protein sequence ID" value="SEO85826.1"/>
    <property type="molecule type" value="Genomic_DNA"/>
</dbReference>
<dbReference type="GO" id="GO:0006508">
    <property type="term" value="P:proteolysis"/>
    <property type="evidence" value="ECO:0007669"/>
    <property type="project" value="UniProtKB-KW"/>
</dbReference>
<feature type="transmembrane region" description="Helical" evidence="3">
    <location>
        <begin position="80"/>
        <end position="99"/>
    </location>
</feature>
<dbReference type="GO" id="GO:0004176">
    <property type="term" value="F:ATP-dependent peptidase activity"/>
    <property type="evidence" value="ECO:0007669"/>
    <property type="project" value="InterPro"/>
</dbReference>
<evidence type="ECO:0000256" key="2">
    <source>
        <dbReference type="ARBA" id="ARBA00022801"/>
    </source>
</evidence>
<keyword evidence="6" id="KW-1185">Reference proteome</keyword>
<reference evidence="5 6" key="1">
    <citation type="submission" date="2016-10" db="EMBL/GenBank/DDBJ databases">
        <authorList>
            <person name="de Groot N.N."/>
        </authorList>
    </citation>
    <scope>NUCLEOTIDE SEQUENCE [LARGE SCALE GENOMIC DNA]</scope>
    <source>
        <strain evidence="5 6">DSM 13305</strain>
    </source>
</reference>
<dbReference type="GO" id="GO:0008270">
    <property type="term" value="F:zinc ion binding"/>
    <property type="evidence" value="ECO:0007669"/>
    <property type="project" value="InterPro"/>
</dbReference>
<evidence type="ECO:0000256" key="1">
    <source>
        <dbReference type="ARBA" id="ARBA00022670"/>
    </source>
</evidence>
<dbReference type="Pfam" id="PF06480">
    <property type="entry name" value="FtsH_ext"/>
    <property type="match status" value="1"/>
</dbReference>
<keyword evidence="1" id="KW-0645">Protease</keyword>
<feature type="transmembrane region" description="Helical" evidence="3">
    <location>
        <begin position="17"/>
        <end position="36"/>
    </location>
</feature>
<evidence type="ECO:0000259" key="4">
    <source>
        <dbReference type="Pfam" id="PF06480"/>
    </source>
</evidence>
<dbReference type="GO" id="GO:0005524">
    <property type="term" value="F:ATP binding"/>
    <property type="evidence" value="ECO:0007669"/>
    <property type="project" value="InterPro"/>
</dbReference>
<organism evidence="5 6">
    <name type="scientific">Propionispora vibrioides</name>
    <dbReference type="NCBI Taxonomy" id="112903"/>
    <lineage>
        <taxon>Bacteria</taxon>
        <taxon>Bacillati</taxon>
        <taxon>Bacillota</taxon>
        <taxon>Negativicutes</taxon>
        <taxon>Selenomonadales</taxon>
        <taxon>Sporomusaceae</taxon>
        <taxon>Propionispora</taxon>
    </lineage>
</organism>
<keyword evidence="2" id="KW-0378">Hydrolase</keyword>
<protein>
    <submittedName>
        <fullName evidence="5">FtsH Extracellular</fullName>
    </submittedName>
</protein>
<accession>A0A1H8T562</accession>
<keyword evidence="3" id="KW-0812">Transmembrane</keyword>
<keyword evidence="3" id="KW-0472">Membrane</keyword>
<gene>
    <name evidence="5" type="ORF">SAMN04490178_10622</name>
</gene>
<keyword evidence="3" id="KW-1133">Transmembrane helix</keyword>
<sequence length="182" mass="21049">MFCLLGRELKKIKELKVNAILIILGITYIILGVFSFRLFARLLTILATIVLFYFIGKLFLRGEEETAGSNNFGKFFKRMLYVAGFFFVLVLIISVIDYYSSRNQNIKEITYSNLLQEVDQGAIERVSITDKYLRGKLKNGQEFSVILPQDASPLIETMHKRNIAISFNEPPAPPWWKALWER</sequence>
<proteinExistence type="predicted"/>
<dbReference type="STRING" id="112903.SAMN04490178_10622"/>
<dbReference type="Gene3D" id="3.30.720.210">
    <property type="match status" value="1"/>
</dbReference>
<name>A0A1H8T562_9FIRM</name>
<dbReference type="GO" id="GO:0016020">
    <property type="term" value="C:membrane"/>
    <property type="evidence" value="ECO:0007669"/>
    <property type="project" value="InterPro"/>
</dbReference>
<feature type="domain" description="Peptidase M41 FtsH extracellular" evidence="4">
    <location>
        <begin position="85"/>
        <end position="169"/>
    </location>
</feature>
<evidence type="ECO:0000313" key="5">
    <source>
        <dbReference type="EMBL" id="SEO85826.1"/>
    </source>
</evidence>